<keyword evidence="21" id="KW-1185">Reference proteome</keyword>
<evidence type="ECO:0000256" key="12">
    <source>
        <dbReference type="ARBA" id="ARBA00023273"/>
    </source>
</evidence>
<dbReference type="GeneID" id="9827663"/>
<dbReference type="OrthoDB" id="5800750at2759"/>
<dbReference type="OMA" id="MFIVQEY"/>
<feature type="transmembrane region" description="Helical" evidence="19">
    <location>
        <begin position="63"/>
        <end position="85"/>
    </location>
</feature>
<evidence type="ECO:0000256" key="15">
    <source>
        <dbReference type="ARBA" id="ARBA00064300"/>
    </source>
</evidence>
<dbReference type="HOGENOM" id="CLU_036335_2_0_1"/>
<evidence type="ECO:0000256" key="9">
    <source>
        <dbReference type="ARBA" id="ARBA00023136"/>
    </source>
</evidence>
<keyword evidence="12" id="KW-0966">Cell projection</keyword>
<keyword evidence="9 19" id="KW-0472">Membrane</keyword>
<evidence type="ECO:0000256" key="6">
    <source>
        <dbReference type="ARBA" id="ARBA00022725"/>
    </source>
</evidence>
<dbReference type="Gene3D" id="1.20.1070.10">
    <property type="entry name" value="Rhodopsin 7-helix transmembrane proteins"/>
    <property type="match status" value="1"/>
</dbReference>
<dbReference type="GO" id="GO:0038022">
    <property type="term" value="F:G protein-coupled olfactory receptor activity"/>
    <property type="evidence" value="ECO:0007669"/>
    <property type="project" value="TreeGrafter"/>
</dbReference>
<dbReference type="InParanoid" id="E3NNX3"/>
<feature type="transmembrane region" description="Helical" evidence="19">
    <location>
        <begin position="253"/>
        <end position="279"/>
    </location>
</feature>
<keyword evidence="7 19" id="KW-1133">Transmembrane helix</keyword>
<evidence type="ECO:0000313" key="21">
    <source>
        <dbReference type="Proteomes" id="UP000008281"/>
    </source>
</evidence>
<keyword evidence="10" id="KW-0675">Receptor</keyword>
<organism evidence="21">
    <name type="scientific">Caenorhabditis remanei</name>
    <name type="common">Caenorhabditis vulgaris</name>
    <dbReference type="NCBI Taxonomy" id="31234"/>
    <lineage>
        <taxon>Eukaryota</taxon>
        <taxon>Metazoa</taxon>
        <taxon>Ecdysozoa</taxon>
        <taxon>Nematoda</taxon>
        <taxon>Chromadorea</taxon>
        <taxon>Rhabditida</taxon>
        <taxon>Rhabditina</taxon>
        <taxon>Rhabditomorpha</taxon>
        <taxon>Rhabditoidea</taxon>
        <taxon>Rhabditidae</taxon>
        <taxon>Peloderinae</taxon>
        <taxon>Caenorhabditis</taxon>
    </lineage>
</organism>
<dbReference type="FunCoup" id="E3NNX3">
    <property type="interactions" value="6"/>
</dbReference>
<evidence type="ECO:0000256" key="18">
    <source>
        <dbReference type="ARBA" id="ARBA00082489"/>
    </source>
</evidence>
<evidence type="ECO:0000256" key="2">
    <source>
        <dbReference type="ARBA" id="ARBA00022475"/>
    </source>
</evidence>
<gene>
    <name evidence="20" type="primary">Cre-str-166</name>
    <name evidence="20" type="ORF">CRE_20107</name>
</gene>
<dbReference type="CTD" id="9827663"/>
<evidence type="ECO:0000256" key="14">
    <source>
        <dbReference type="ARBA" id="ARBA00061678"/>
    </source>
</evidence>
<comment type="function">
    <text evidence="13">An odorant receptor which affects chemotaxis to the volatile odorant diacetyl. Specifies AWA neuronal cell fate via the odr-7 pathway.</text>
</comment>
<keyword evidence="6" id="KW-0552">Olfaction</keyword>
<comment type="similarity">
    <text evidence="14">Belongs to the nematode receptor-like protein str family.</text>
</comment>
<dbReference type="Proteomes" id="UP000008281">
    <property type="component" value="Unassembled WGS sequence"/>
</dbReference>
<dbReference type="PANTHER" id="PTHR22943:SF67">
    <property type="entry name" value="SEVEN TM RECEPTOR"/>
    <property type="match status" value="1"/>
</dbReference>
<evidence type="ECO:0000256" key="8">
    <source>
        <dbReference type="ARBA" id="ARBA00023069"/>
    </source>
</evidence>
<keyword evidence="4" id="KW-0716">Sensory transduction</keyword>
<keyword evidence="5 19" id="KW-0812">Transmembrane</keyword>
<protein>
    <recommendedName>
        <fullName evidence="16">Serpentine receptor class r-10</fullName>
    </recommendedName>
    <alternativeName>
        <fullName evidence="17">Odorant response abnormal protein 10</fullName>
    </alternativeName>
    <alternativeName>
        <fullName evidence="18">Olfactory receptor 10</fullName>
    </alternativeName>
</protein>
<evidence type="ECO:0000256" key="11">
    <source>
        <dbReference type="ARBA" id="ARBA00023180"/>
    </source>
</evidence>
<dbReference type="SUPFAM" id="SSF81321">
    <property type="entry name" value="Family A G protein-coupled receptor-like"/>
    <property type="match status" value="1"/>
</dbReference>
<evidence type="ECO:0000256" key="7">
    <source>
        <dbReference type="ARBA" id="ARBA00022989"/>
    </source>
</evidence>
<dbReference type="PANTHER" id="PTHR22943">
    <property type="entry name" value="7-TRANSMEMBRANE DOMAIN RECEPTOR C.ELEGANS"/>
    <property type="match status" value="1"/>
</dbReference>
<dbReference type="GO" id="GO:0060170">
    <property type="term" value="C:ciliary membrane"/>
    <property type="evidence" value="ECO:0007669"/>
    <property type="project" value="UniProtKB-SubCell"/>
</dbReference>
<dbReference type="RefSeq" id="XP_003089898.2">
    <property type="nucleotide sequence ID" value="XM_003089850.2"/>
</dbReference>
<evidence type="ECO:0000256" key="5">
    <source>
        <dbReference type="ARBA" id="ARBA00022692"/>
    </source>
</evidence>
<comment type="subunit">
    <text evidence="15">Interacts with odr-4.</text>
</comment>
<comment type="subcellular location">
    <subcellularLocation>
        <location evidence="1">Cell projection</location>
        <location evidence="1">Cilium membrane</location>
        <topology evidence="1">Multi-pass membrane protein</topology>
    </subcellularLocation>
</comment>
<dbReference type="EMBL" id="DS269276">
    <property type="protein sequence ID" value="EFP11824.1"/>
    <property type="molecule type" value="Genomic_DNA"/>
</dbReference>
<feature type="transmembrane region" description="Helical" evidence="19">
    <location>
        <begin position="186"/>
        <end position="208"/>
    </location>
</feature>
<dbReference type="KEGG" id="crq:GCK72_013178"/>
<accession>E3NNX3</accession>
<evidence type="ECO:0000256" key="19">
    <source>
        <dbReference type="SAM" id="Phobius"/>
    </source>
</evidence>
<proteinExistence type="inferred from homology"/>
<sequence>MTSVLILISVQKVFCARSFLSFFDNLNNFFPVSHISRLLHTHCSSTSICFSLCIMKISNEWNLLIQCSSLFCAILFNSILIYLIITKSPKKMGNYKVLMIYFSTFSMLFAVIDMIVRPFIHSHGGCFFMIMSTKNWPFSDNIAQIVLSILCGFGGVTPFLIAIHFIYRYFALERKGNLKYFSGKYLIIWFMIPILGGVNWFHLSWFYYRRNDKTTEYIRASVLENFGLHMNETVYSAALFYPPDENGVPRLDLYILLSYIILSISMAVPFTILIVAGALSHSKIKKLIEHGECEYTKRLQLQLYRALVVQTFLPVFLFFMPLGVLFTAPLFHVDIESWSYITTYLYALYPAVDPLPIMFIVEEYRNAFYEIFDCFRCSHPSKIEDNSNMYRESQTI</sequence>
<dbReference type="InterPro" id="IPR019428">
    <property type="entry name" value="7TM_GPCR_serpentine_rcpt_Str"/>
</dbReference>
<dbReference type="GO" id="GO:0006935">
    <property type="term" value="P:chemotaxis"/>
    <property type="evidence" value="ECO:0007669"/>
    <property type="project" value="UniProtKB-KW"/>
</dbReference>
<evidence type="ECO:0000256" key="3">
    <source>
        <dbReference type="ARBA" id="ARBA00022500"/>
    </source>
</evidence>
<dbReference type="GO" id="GO:0042048">
    <property type="term" value="P:olfactory behavior"/>
    <property type="evidence" value="ECO:0007669"/>
    <property type="project" value="TreeGrafter"/>
</dbReference>
<name>E3NNX3_CAERE</name>
<keyword evidence="2" id="KW-1003">Cell membrane</keyword>
<dbReference type="FunFam" id="1.20.1070.10:FF:000128">
    <property type="entry name" value="Seven TM Receptor"/>
    <property type="match status" value="1"/>
</dbReference>
<dbReference type="Pfam" id="PF10326">
    <property type="entry name" value="7TM_GPCR_Str"/>
    <property type="match status" value="1"/>
</dbReference>
<keyword evidence="11" id="KW-0325">Glycoprotein</keyword>
<keyword evidence="3" id="KW-0145">Chemotaxis</keyword>
<dbReference type="eggNOG" id="ENOG502TFTV">
    <property type="taxonomic scope" value="Eukaryota"/>
</dbReference>
<dbReference type="AlphaFoldDB" id="E3NNX3"/>
<feature type="transmembrane region" description="Helical" evidence="19">
    <location>
        <begin position="97"/>
        <end position="120"/>
    </location>
</feature>
<feature type="transmembrane region" description="Helical" evidence="19">
    <location>
        <begin position="142"/>
        <end position="166"/>
    </location>
</feature>
<evidence type="ECO:0000256" key="16">
    <source>
        <dbReference type="ARBA" id="ARBA00067967"/>
    </source>
</evidence>
<keyword evidence="8" id="KW-0969">Cilium</keyword>
<evidence type="ECO:0000313" key="20">
    <source>
        <dbReference type="EMBL" id="EFP11824.1"/>
    </source>
</evidence>
<reference evidence="20" key="1">
    <citation type="submission" date="2007-07" db="EMBL/GenBank/DDBJ databases">
        <title>PCAP assembly of the Caenorhabditis remanei genome.</title>
        <authorList>
            <consortium name="The Caenorhabditis remanei Sequencing Consortium"/>
            <person name="Wilson R.K."/>
        </authorList>
    </citation>
    <scope>NUCLEOTIDE SEQUENCE [LARGE SCALE GENOMIC DNA]</scope>
    <source>
        <strain evidence="20">PB4641</strain>
    </source>
</reference>
<feature type="transmembrane region" description="Helical" evidence="19">
    <location>
        <begin position="343"/>
        <end position="361"/>
    </location>
</feature>
<evidence type="ECO:0000256" key="4">
    <source>
        <dbReference type="ARBA" id="ARBA00022606"/>
    </source>
</evidence>
<feature type="transmembrane region" description="Helical" evidence="19">
    <location>
        <begin position="307"/>
        <end position="331"/>
    </location>
</feature>
<evidence type="ECO:0000256" key="13">
    <source>
        <dbReference type="ARBA" id="ARBA00054965"/>
    </source>
</evidence>
<evidence type="ECO:0000256" key="10">
    <source>
        <dbReference type="ARBA" id="ARBA00023170"/>
    </source>
</evidence>
<evidence type="ECO:0000256" key="1">
    <source>
        <dbReference type="ARBA" id="ARBA00004272"/>
    </source>
</evidence>
<evidence type="ECO:0000256" key="17">
    <source>
        <dbReference type="ARBA" id="ARBA00078653"/>
    </source>
</evidence>